<name>A0A9K3GYV6_HELAN</name>
<comment type="caution">
    <text evidence="1">The sequence shown here is derived from an EMBL/GenBank/DDBJ whole genome shotgun (WGS) entry which is preliminary data.</text>
</comment>
<sequence length="66" mass="7800">MNDTVEMRKSEDSCNYAICNVYAIICNTIRNHYMDVLLSLIWVYFSFDYYIKCVPITIQTLTGIEF</sequence>
<protein>
    <submittedName>
        <fullName evidence="1">Uncharacterized protein</fullName>
    </submittedName>
</protein>
<reference evidence="1" key="1">
    <citation type="journal article" date="2017" name="Nature">
        <title>The sunflower genome provides insights into oil metabolism, flowering and Asterid evolution.</title>
        <authorList>
            <person name="Badouin H."/>
            <person name="Gouzy J."/>
            <person name="Grassa C.J."/>
            <person name="Murat F."/>
            <person name="Staton S.E."/>
            <person name="Cottret L."/>
            <person name="Lelandais-Briere C."/>
            <person name="Owens G.L."/>
            <person name="Carrere S."/>
            <person name="Mayjonade B."/>
            <person name="Legrand L."/>
            <person name="Gill N."/>
            <person name="Kane N.C."/>
            <person name="Bowers J.E."/>
            <person name="Hubner S."/>
            <person name="Bellec A."/>
            <person name="Berard A."/>
            <person name="Berges H."/>
            <person name="Blanchet N."/>
            <person name="Boniface M.C."/>
            <person name="Brunel D."/>
            <person name="Catrice O."/>
            <person name="Chaidir N."/>
            <person name="Claudel C."/>
            <person name="Donnadieu C."/>
            <person name="Faraut T."/>
            <person name="Fievet G."/>
            <person name="Helmstetter N."/>
            <person name="King M."/>
            <person name="Knapp S.J."/>
            <person name="Lai Z."/>
            <person name="Le Paslier M.C."/>
            <person name="Lippi Y."/>
            <person name="Lorenzon L."/>
            <person name="Mandel J.R."/>
            <person name="Marage G."/>
            <person name="Marchand G."/>
            <person name="Marquand E."/>
            <person name="Bret-Mestries E."/>
            <person name="Morien E."/>
            <person name="Nambeesan S."/>
            <person name="Nguyen T."/>
            <person name="Pegot-Espagnet P."/>
            <person name="Pouilly N."/>
            <person name="Raftis F."/>
            <person name="Sallet E."/>
            <person name="Schiex T."/>
            <person name="Thomas J."/>
            <person name="Vandecasteele C."/>
            <person name="Vares D."/>
            <person name="Vear F."/>
            <person name="Vautrin S."/>
            <person name="Crespi M."/>
            <person name="Mangin B."/>
            <person name="Burke J.M."/>
            <person name="Salse J."/>
            <person name="Munos S."/>
            <person name="Vincourt P."/>
            <person name="Rieseberg L.H."/>
            <person name="Langlade N.B."/>
        </authorList>
    </citation>
    <scope>NUCLEOTIDE SEQUENCE</scope>
    <source>
        <tissue evidence="1">Leaves</tissue>
    </source>
</reference>
<evidence type="ECO:0000313" key="1">
    <source>
        <dbReference type="EMBL" id="KAF5760211.1"/>
    </source>
</evidence>
<reference evidence="1" key="2">
    <citation type="submission" date="2020-06" db="EMBL/GenBank/DDBJ databases">
        <title>Helianthus annuus Genome sequencing and assembly Release 2.</title>
        <authorList>
            <person name="Gouzy J."/>
            <person name="Langlade N."/>
            <person name="Munos S."/>
        </authorList>
    </citation>
    <scope>NUCLEOTIDE SEQUENCE</scope>
    <source>
        <tissue evidence="1">Leaves</tissue>
    </source>
</reference>
<dbReference type="Gramene" id="mRNA:HanXRQr2_Chr16g0750761">
    <property type="protein sequence ID" value="CDS:HanXRQr2_Chr16g0750761.1"/>
    <property type="gene ID" value="HanXRQr2_Chr16g0750761"/>
</dbReference>
<evidence type="ECO:0000313" key="2">
    <source>
        <dbReference type="Proteomes" id="UP000215914"/>
    </source>
</evidence>
<dbReference type="EMBL" id="MNCJ02000331">
    <property type="protein sequence ID" value="KAF5760211.1"/>
    <property type="molecule type" value="Genomic_DNA"/>
</dbReference>
<proteinExistence type="predicted"/>
<dbReference type="Proteomes" id="UP000215914">
    <property type="component" value="Unassembled WGS sequence"/>
</dbReference>
<gene>
    <name evidence="1" type="ORF">HanXRQr2_Chr16g0750761</name>
</gene>
<keyword evidence="2" id="KW-1185">Reference proteome</keyword>
<dbReference type="AlphaFoldDB" id="A0A9K3GYV6"/>
<organism evidence="1 2">
    <name type="scientific">Helianthus annuus</name>
    <name type="common">Common sunflower</name>
    <dbReference type="NCBI Taxonomy" id="4232"/>
    <lineage>
        <taxon>Eukaryota</taxon>
        <taxon>Viridiplantae</taxon>
        <taxon>Streptophyta</taxon>
        <taxon>Embryophyta</taxon>
        <taxon>Tracheophyta</taxon>
        <taxon>Spermatophyta</taxon>
        <taxon>Magnoliopsida</taxon>
        <taxon>eudicotyledons</taxon>
        <taxon>Gunneridae</taxon>
        <taxon>Pentapetalae</taxon>
        <taxon>asterids</taxon>
        <taxon>campanulids</taxon>
        <taxon>Asterales</taxon>
        <taxon>Asteraceae</taxon>
        <taxon>Asteroideae</taxon>
        <taxon>Heliantheae alliance</taxon>
        <taxon>Heliantheae</taxon>
        <taxon>Helianthus</taxon>
    </lineage>
</organism>
<accession>A0A9K3GYV6</accession>